<gene>
    <name evidence="1" type="ORF">K6L26_30660</name>
</gene>
<geneLocation type="plasmid" evidence="1 2">
    <name>unnamed1</name>
</geneLocation>
<organism evidence="1 2">
    <name type="scientific">Mycolicibacterium farcinogenes</name>
    <name type="common">Mycobacterium farcinogenes</name>
    <dbReference type="NCBI Taxonomy" id="1802"/>
    <lineage>
        <taxon>Bacteria</taxon>
        <taxon>Bacillati</taxon>
        <taxon>Actinomycetota</taxon>
        <taxon>Actinomycetes</taxon>
        <taxon>Mycobacteriales</taxon>
        <taxon>Mycobacteriaceae</taxon>
        <taxon>Mycolicibacterium</taxon>
    </lineage>
</organism>
<accession>A0ACD1FR17</accession>
<evidence type="ECO:0000313" key="1">
    <source>
        <dbReference type="EMBL" id="QZH69367.1"/>
    </source>
</evidence>
<dbReference type="EMBL" id="CP081674">
    <property type="protein sequence ID" value="QZH69367.1"/>
    <property type="molecule type" value="Genomic_DNA"/>
</dbReference>
<proteinExistence type="predicted"/>
<name>A0ACD1FR17_MYCFR</name>
<dbReference type="Proteomes" id="UP000825598">
    <property type="component" value="Plasmid unnamed1"/>
</dbReference>
<evidence type="ECO:0000313" key="2">
    <source>
        <dbReference type="Proteomes" id="UP000825598"/>
    </source>
</evidence>
<keyword evidence="2" id="KW-1185">Reference proteome</keyword>
<protein>
    <submittedName>
        <fullName evidence="1">Uncharacterized protein</fullName>
    </submittedName>
</protein>
<reference evidence="1" key="1">
    <citation type="submission" date="2021-07" db="EMBL/GenBank/DDBJ databases">
        <title>Complete Genome Sequences of Mycobacterium farcinogenes Isolated from Clinical Specimens from Patients in Thailand.</title>
        <authorList>
            <person name="Sodsai P."/>
        </authorList>
    </citation>
    <scope>NUCLEOTIDE SEQUENCE</scope>
    <source>
        <strain evidence="1">BKK/CU-MFGFA-001</strain>
    </source>
</reference>
<keyword evidence="1" id="KW-0614">Plasmid</keyword>
<sequence length="208" mass="22260">MAMSLTPQQLPAENLGDITKPTKSRGSGLAGLVGDPPAAPLTPVPDRPAAPRVPDLDEPSVRAVPEPTPEPKPAARKPGRPRTRTKPTSAVYVSPGVKKRFENYRHSAKSTNLHVVLEAISQHHKDGKLADIIKESRYSTAPTNDLFPADPSAVRYLGGGSAQIAFSPTPQQEEVIDRIGAELGFDTRSTWIAPVLNAFLPGRKDTAP</sequence>